<accession>A0A0D0TSU2</accession>
<sequence length="86" mass="10268">MVRLHHLHPDHQNMLRTHQEKNHHCLSSLPLDAWTVRRHRPRRLLDSVTVTNPQHRPDHQVRQKVLPIQFTPTAHHSLVTRTNLQI</sequence>
<evidence type="ECO:0000313" key="2">
    <source>
        <dbReference type="Proteomes" id="UP000053392"/>
    </source>
</evidence>
<name>A0A0D0TSU2_9TREE</name>
<reference evidence="1 2" key="1">
    <citation type="submission" date="2015-01" db="EMBL/GenBank/DDBJ databases">
        <title>The Genome Sequence of Cryptococcus gattii Ram5.</title>
        <authorList>
            <consortium name="The Broad Institute Genomics Platform"/>
            <person name="Cuomo C."/>
            <person name="Litvintseva A."/>
            <person name="Chen Y."/>
            <person name="Heitman J."/>
            <person name="Sun S."/>
            <person name="Springer D."/>
            <person name="Dromer F."/>
            <person name="Young S."/>
            <person name="Zeng Q."/>
            <person name="Gargeya S."/>
            <person name="Abouelleil A."/>
            <person name="Alvarado L."/>
            <person name="Chapman S.B."/>
            <person name="Gainer-Dewar J."/>
            <person name="Goldberg J."/>
            <person name="Griggs A."/>
            <person name="Gujja S."/>
            <person name="Hansen M."/>
            <person name="Howarth C."/>
            <person name="Imamovic A."/>
            <person name="Larimer J."/>
            <person name="Murphy C."/>
            <person name="Naylor J."/>
            <person name="Pearson M."/>
            <person name="Priest M."/>
            <person name="Roberts A."/>
            <person name="Saif S."/>
            <person name="Shea T."/>
            <person name="Sykes S."/>
            <person name="Wortman J."/>
            <person name="Nusbaum C."/>
            <person name="Birren B."/>
        </authorList>
    </citation>
    <scope>NUCLEOTIDE SEQUENCE [LARGE SCALE GENOMIC DNA]</scope>
    <source>
        <strain evidence="1 2">Ram5</strain>
    </source>
</reference>
<dbReference type="Proteomes" id="UP000053392">
    <property type="component" value="Unassembled WGS sequence"/>
</dbReference>
<evidence type="ECO:0000313" key="1">
    <source>
        <dbReference type="EMBL" id="KIR38698.1"/>
    </source>
</evidence>
<dbReference type="AlphaFoldDB" id="A0A0D0TSU2"/>
<proteinExistence type="predicted"/>
<protein>
    <submittedName>
        <fullName evidence="1">Uncharacterized protein</fullName>
    </submittedName>
</protein>
<keyword evidence="2" id="KW-1185">Reference proteome</keyword>
<dbReference type="HOGENOM" id="CLU_2497825_0_0_1"/>
<organism evidence="1 2">
    <name type="scientific">Cryptococcus deuterogattii Ram5</name>
    <dbReference type="NCBI Taxonomy" id="1296110"/>
    <lineage>
        <taxon>Eukaryota</taxon>
        <taxon>Fungi</taxon>
        <taxon>Dikarya</taxon>
        <taxon>Basidiomycota</taxon>
        <taxon>Agaricomycotina</taxon>
        <taxon>Tremellomycetes</taxon>
        <taxon>Tremellales</taxon>
        <taxon>Cryptococcaceae</taxon>
        <taxon>Cryptococcus</taxon>
        <taxon>Cryptococcus gattii species complex</taxon>
    </lineage>
</organism>
<gene>
    <name evidence="1" type="ORF">I313_05336</name>
</gene>
<dbReference type="EMBL" id="KN847909">
    <property type="protein sequence ID" value="KIR38698.1"/>
    <property type="molecule type" value="Genomic_DNA"/>
</dbReference>